<comment type="caution">
    <text evidence="4">The sequence shown here is derived from an EMBL/GenBank/DDBJ whole genome shotgun (WGS) entry which is preliminary data.</text>
</comment>
<dbReference type="GO" id="GO:0016747">
    <property type="term" value="F:acyltransferase activity, transferring groups other than amino-acyl groups"/>
    <property type="evidence" value="ECO:0007669"/>
    <property type="project" value="InterPro"/>
</dbReference>
<dbReference type="RefSeq" id="WP_202063535.1">
    <property type="nucleotide sequence ID" value="NZ_JAEQMY010000047.1"/>
</dbReference>
<dbReference type="PROSITE" id="PS51186">
    <property type="entry name" value="GNAT"/>
    <property type="match status" value="1"/>
</dbReference>
<sequence length="174" mass="19095">MSNSTSITIMLEEDPNGTFADEVERELLAALRQNTPPGDGKSLTLVARDFQGSMVGGLVGSTSYGWLLVKMLWVAEALRGQGLGARLMTEAETIARSRGCHGAWLDTSSARAERFYIRFGYEPFGVLMNRPGEQPPGHRRAFLSKRLIEEFPDELGTFLEQPSANIPLQECGSS</sequence>
<evidence type="ECO:0000259" key="3">
    <source>
        <dbReference type="PROSITE" id="PS51186"/>
    </source>
</evidence>
<dbReference type="AlphaFoldDB" id="A0A936Z921"/>
<accession>A0A936Z921</accession>
<evidence type="ECO:0000256" key="1">
    <source>
        <dbReference type="ARBA" id="ARBA00022679"/>
    </source>
</evidence>
<dbReference type="Pfam" id="PF00583">
    <property type="entry name" value="Acetyltransf_1"/>
    <property type="match status" value="1"/>
</dbReference>
<proteinExistence type="predicted"/>
<name>A0A936Z921_9HYPH</name>
<keyword evidence="1" id="KW-0808">Transferase</keyword>
<dbReference type="InterPro" id="IPR016181">
    <property type="entry name" value="Acyl_CoA_acyltransferase"/>
</dbReference>
<feature type="domain" description="N-acetyltransferase" evidence="3">
    <location>
        <begin position="1"/>
        <end position="149"/>
    </location>
</feature>
<keyword evidence="2" id="KW-0012">Acyltransferase</keyword>
<dbReference type="Proteomes" id="UP000605848">
    <property type="component" value="Unassembled WGS sequence"/>
</dbReference>
<organism evidence="4 5">
    <name type="scientific">Microvirga aerilata</name>
    <dbReference type="NCBI Taxonomy" id="670292"/>
    <lineage>
        <taxon>Bacteria</taxon>
        <taxon>Pseudomonadati</taxon>
        <taxon>Pseudomonadota</taxon>
        <taxon>Alphaproteobacteria</taxon>
        <taxon>Hyphomicrobiales</taxon>
        <taxon>Methylobacteriaceae</taxon>
        <taxon>Microvirga</taxon>
    </lineage>
</organism>
<dbReference type="PANTHER" id="PTHR43877">
    <property type="entry name" value="AMINOALKYLPHOSPHONATE N-ACETYLTRANSFERASE-RELATED-RELATED"/>
    <property type="match status" value="1"/>
</dbReference>
<evidence type="ECO:0000313" key="4">
    <source>
        <dbReference type="EMBL" id="MBL0406668.1"/>
    </source>
</evidence>
<protein>
    <submittedName>
        <fullName evidence="4">GNAT family N-acetyltransferase</fullName>
    </submittedName>
</protein>
<dbReference type="PANTHER" id="PTHR43877:SF2">
    <property type="entry name" value="AMINOALKYLPHOSPHONATE N-ACETYLTRANSFERASE-RELATED"/>
    <property type="match status" value="1"/>
</dbReference>
<dbReference type="InterPro" id="IPR050832">
    <property type="entry name" value="Bact_Acetyltransf"/>
</dbReference>
<dbReference type="Gene3D" id="3.40.630.30">
    <property type="match status" value="1"/>
</dbReference>
<evidence type="ECO:0000256" key="2">
    <source>
        <dbReference type="ARBA" id="ARBA00023315"/>
    </source>
</evidence>
<gene>
    <name evidence="4" type="ORF">JKG68_22205</name>
</gene>
<evidence type="ECO:0000313" key="5">
    <source>
        <dbReference type="Proteomes" id="UP000605848"/>
    </source>
</evidence>
<reference evidence="4" key="1">
    <citation type="submission" date="2021-01" db="EMBL/GenBank/DDBJ databases">
        <title>Microvirga sp.</title>
        <authorList>
            <person name="Kim M.K."/>
        </authorList>
    </citation>
    <scope>NUCLEOTIDE SEQUENCE</scope>
    <source>
        <strain evidence="4">5420S-16</strain>
    </source>
</reference>
<dbReference type="InterPro" id="IPR000182">
    <property type="entry name" value="GNAT_dom"/>
</dbReference>
<dbReference type="EMBL" id="JAEQMY010000047">
    <property type="protein sequence ID" value="MBL0406668.1"/>
    <property type="molecule type" value="Genomic_DNA"/>
</dbReference>
<dbReference type="SUPFAM" id="SSF55729">
    <property type="entry name" value="Acyl-CoA N-acyltransferases (Nat)"/>
    <property type="match status" value="1"/>
</dbReference>
<keyword evidence="5" id="KW-1185">Reference proteome</keyword>
<dbReference type="CDD" id="cd04301">
    <property type="entry name" value="NAT_SF"/>
    <property type="match status" value="1"/>
</dbReference>